<dbReference type="InterPro" id="IPR036390">
    <property type="entry name" value="WH_DNA-bd_sf"/>
</dbReference>
<evidence type="ECO:0000256" key="1">
    <source>
        <dbReference type="ARBA" id="ARBA00023015"/>
    </source>
</evidence>
<evidence type="ECO:0000313" key="5">
    <source>
        <dbReference type="EMBL" id="QDU65248.1"/>
    </source>
</evidence>
<name>A0A518BE33_9BACT</name>
<evidence type="ECO:0000256" key="3">
    <source>
        <dbReference type="ARBA" id="ARBA00023163"/>
    </source>
</evidence>
<evidence type="ECO:0000259" key="4">
    <source>
        <dbReference type="PROSITE" id="PS50949"/>
    </source>
</evidence>
<dbReference type="PRINTS" id="PR00035">
    <property type="entry name" value="HTHGNTR"/>
</dbReference>
<dbReference type="GO" id="GO:0003700">
    <property type="term" value="F:DNA-binding transcription factor activity"/>
    <property type="evidence" value="ECO:0007669"/>
    <property type="project" value="InterPro"/>
</dbReference>
<dbReference type="AlphaFoldDB" id="A0A518BE33"/>
<dbReference type="Pfam" id="PF00392">
    <property type="entry name" value="GntR"/>
    <property type="match status" value="1"/>
</dbReference>
<dbReference type="Proteomes" id="UP000316921">
    <property type="component" value="Chromosome"/>
</dbReference>
<dbReference type="InterPro" id="IPR036388">
    <property type="entry name" value="WH-like_DNA-bd_sf"/>
</dbReference>
<dbReference type="RefSeq" id="WP_145061673.1">
    <property type="nucleotide sequence ID" value="NZ_CP036287.1"/>
</dbReference>
<keyword evidence="1" id="KW-0805">Transcription regulation</keyword>
<dbReference type="SMART" id="SM00345">
    <property type="entry name" value="HTH_GNTR"/>
    <property type="match status" value="1"/>
</dbReference>
<sequence>MAPPVHLHLTPGDDAPLYRQLVRQVASGIATGSLIAGERLPSLRELAARLVVAPLTVKKAYDELEAQGLIETRRGQGTFVRADAARSKQDSAERLRPHLRRLLVEAELAGLEPAALNTLIEAERAVLEAERAAQRTSRGTRNESGNDR</sequence>
<dbReference type="PANTHER" id="PTHR38445">
    <property type="entry name" value="HTH-TYPE TRANSCRIPTIONAL REPRESSOR YTRA"/>
    <property type="match status" value="1"/>
</dbReference>
<dbReference type="SUPFAM" id="SSF46785">
    <property type="entry name" value="Winged helix' DNA-binding domain"/>
    <property type="match status" value="1"/>
</dbReference>
<dbReference type="CDD" id="cd07377">
    <property type="entry name" value="WHTH_GntR"/>
    <property type="match status" value="1"/>
</dbReference>
<keyword evidence="2" id="KW-0238">DNA-binding</keyword>
<accession>A0A518BE33</accession>
<dbReference type="EMBL" id="CP036287">
    <property type="protein sequence ID" value="QDU65248.1"/>
    <property type="molecule type" value="Genomic_DNA"/>
</dbReference>
<dbReference type="GO" id="GO:0003677">
    <property type="term" value="F:DNA binding"/>
    <property type="evidence" value="ECO:0007669"/>
    <property type="project" value="UniProtKB-KW"/>
</dbReference>
<keyword evidence="3" id="KW-0804">Transcription</keyword>
<dbReference type="PROSITE" id="PS50949">
    <property type="entry name" value="HTH_GNTR"/>
    <property type="match status" value="1"/>
</dbReference>
<gene>
    <name evidence="5" type="primary">ytrA_1</name>
    <name evidence="5" type="ORF">Pla133_03120</name>
</gene>
<dbReference type="InterPro" id="IPR000524">
    <property type="entry name" value="Tscrpt_reg_HTH_GntR"/>
</dbReference>
<proteinExistence type="predicted"/>
<dbReference type="Gene3D" id="1.10.10.10">
    <property type="entry name" value="Winged helix-like DNA-binding domain superfamily/Winged helix DNA-binding domain"/>
    <property type="match status" value="1"/>
</dbReference>
<protein>
    <submittedName>
        <fullName evidence="5">HTH-type transcriptional repressor YtrA</fullName>
    </submittedName>
</protein>
<keyword evidence="6" id="KW-1185">Reference proteome</keyword>
<organism evidence="5 6">
    <name type="scientific">Engelhardtia mirabilis</name>
    <dbReference type="NCBI Taxonomy" id="2528011"/>
    <lineage>
        <taxon>Bacteria</taxon>
        <taxon>Pseudomonadati</taxon>
        <taxon>Planctomycetota</taxon>
        <taxon>Planctomycetia</taxon>
        <taxon>Planctomycetia incertae sedis</taxon>
        <taxon>Engelhardtia</taxon>
    </lineage>
</organism>
<evidence type="ECO:0000313" key="6">
    <source>
        <dbReference type="Proteomes" id="UP000316921"/>
    </source>
</evidence>
<feature type="domain" description="HTH gntR-type" evidence="4">
    <location>
        <begin position="15"/>
        <end position="83"/>
    </location>
</feature>
<dbReference type="KEGG" id="pbap:Pla133_03120"/>
<evidence type="ECO:0000256" key="2">
    <source>
        <dbReference type="ARBA" id="ARBA00023125"/>
    </source>
</evidence>
<reference evidence="5 6" key="1">
    <citation type="submission" date="2019-02" db="EMBL/GenBank/DDBJ databases">
        <title>Deep-cultivation of Planctomycetes and their phenomic and genomic characterization uncovers novel biology.</title>
        <authorList>
            <person name="Wiegand S."/>
            <person name="Jogler M."/>
            <person name="Boedeker C."/>
            <person name="Pinto D."/>
            <person name="Vollmers J."/>
            <person name="Rivas-Marin E."/>
            <person name="Kohn T."/>
            <person name="Peeters S.H."/>
            <person name="Heuer A."/>
            <person name="Rast P."/>
            <person name="Oberbeckmann S."/>
            <person name="Bunk B."/>
            <person name="Jeske O."/>
            <person name="Meyerdierks A."/>
            <person name="Storesund J.E."/>
            <person name="Kallscheuer N."/>
            <person name="Luecker S."/>
            <person name="Lage O.M."/>
            <person name="Pohl T."/>
            <person name="Merkel B.J."/>
            <person name="Hornburger P."/>
            <person name="Mueller R.-W."/>
            <person name="Bruemmer F."/>
            <person name="Labrenz M."/>
            <person name="Spormann A.M."/>
            <person name="Op den Camp H."/>
            <person name="Overmann J."/>
            <person name="Amann R."/>
            <person name="Jetten M.S.M."/>
            <person name="Mascher T."/>
            <person name="Medema M.H."/>
            <person name="Devos D.P."/>
            <person name="Kaster A.-K."/>
            <person name="Ovreas L."/>
            <person name="Rohde M."/>
            <person name="Galperin M.Y."/>
            <person name="Jogler C."/>
        </authorList>
    </citation>
    <scope>NUCLEOTIDE SEQUENCE [LARGE SCALE GENOMIC DNA]</scope>
    <source>
        <strain evidence="5 6">Pla133</strain>
    </source>
</reference>
<dbReference type="PANTHER" id="PTHR38445:SF7">
    <property type="entry name" value="GNTR-FAMILY TRANSCRIPTIONAL REGULATOR"/>
    <property type="match status" value="1"/>
</dbReference>